<evidence type="ECO:0000313" key="1">
    <source>
        <dbReference type="EMBL" id="PSU03639.1"/>
    </source>
</evidence>
<name>A0A2T3HX02_9GAMM</name>
<dbReference type="EMBL" id="PYLY01000022">
    <property type="protein sequence ID" value="PSU03639.1"/>
    <property type="molecule type" value="Genomic_DNA"/>
</dbReference>
<proteinExistence type="predicted"/>
<evidence type="ECO:0000313" key="2">
    <source>
        <dbReference type="Proteomes" id="UP000241858"/>
    </source>
</evidence>
<comment type="caution">
    <text evidence="1">The sequence shown here is derived from an EMBL/GenBank/DDBJ whole genome shotgun (WGS) entry which is preliminary data.</text>
</comment>
<organism evidence="1 2">
    <name type="scientific">Photobacterium aquimaris</name>
    <dbReference type="NCBI Taxonomy" id="512643"/>
    <lineage>
        <taxon>Bacteria</taxon>
        <taxon>Pseudomonadati</taxon>
        <taxon>Pseudomonadota</taxon>
        <taxon>Gammaproteobacteria</taxon>
        <taxon>Vibrionales</taxon>
        <taxon>Vibrionaceae</taxon>
        <taxon>Photobacterium</taxon>
    </lineage>
</organism>
<reference evidence="1 2" key="1">
    <citation type="submission" date="2018-03" db="EMBL/GenBank/DDBJ databases">
        <title>Whole genome sequencing of Histamine producing bacteria.</title>
        <authorList>
            <person name="Butler K."/>
        </authorList>
    </citation>
    <scope>NUCLEOTIDE SEQUENCE [LARGE SCALE GENOMIC DNA]</scope>
    <source>
        <strain evidence="1 2">DSM 23343</strain>
    </source>
</reference>
<gene>
    <name evidence="1" type="ORF">C0W81_11785</name>
</gene>
<protein>
    <submittedName>
        <fullName evidence="1">Uncharacterized protein</fullName>
    </submittedName>
</protein>
<sequence length="95" mass="11205">MLSTLMILIDDTDHVLIFIWLNQFIFMRKIVLFNEIILINNRFKIIALSVGESKAGTYLTSQFCNQDHRYNIKNKPLITNHKKSSTIVELFEQIF</sequence>
<dbReference type="AlphaFoldDB" id="A0A2T3HX02"/>
<accession>A0A2T3HX02</accession>
<dbReference type="Proteomes" id="UP000241858">
    <property type="component" value="Unassembled WGS sequence"/>
</dbReference>